<name>A0A8J5GPB2_ZINOF</name>
<dbReference type="Gene3D" id="3.30.559.10">
    <property type="entry name" value="Chloramphenicol acetyltransferase-like domain"/>
    <property type="match status" value="1"/>
</dbReference>
<evidence type="ECO:0000313" key="1">
    <source>
        <dbReference type="EMBL" id="KAG6511220.1"/>
    </source>
</evidence>
<comment type="caution">
    <text evidence="1">The sequence shown here is derived from an EMBL/GenBank/DDBJ whole genome shotgun (WGS) entry which is preliminary data.</text>
</comment>
<dbReference type="AlphaFoldDB" id="A0A8J5GPB2"/>
<dbReference type="Proteomes" id="UP000734854">
    <property type="component" value="Unassembled WGS sequence"/>
</dbReference>
<organism evidence="1 2">
    <name type="scientific">Zingiber officinale</name>
    <name type="common">Ginger</name>
    <name type="synonym">Amomum zingiber</name>
    <dbReference type="NCBI Taxonomy" id="94328"/>
    <lineage>
        <taxon>Eukaryota</taxon>
        <taxon>Viridiplantae</taxon>
        <taxon>Streptophyta</taxon>
        <taxon>Embryophyta</taxon>
        <taxon>Tracheophyta</taxon>
        <taxon>Spermatophyta</taxon>
        <taxon>Magnoliopsida</taxon>
        <taxon>Liliopsida</taxon>
        <taxon>Zingiberales</taxon>
        <taxon>Zingiberaceae</taxon>
        <taxon>Zingiber</taxon>
    </lineage>
</organism>
<accession>A0A8J5GPB2</accession>
<keyword evidence="2" id="KW-1185">Reference proteome</keyword>
<protein>
    <submittedName>
        <fullName evidence="1">Uncharacterized protein</fullName>
    </submittedName>
</protein>
<gene>
    <name evidence="1" type="ORF">ZIOFF_029277</name>
</gene>
<dbReference type="EMBL" id="JACMSC010000008">
    <property type="protein sequence ID" value="KAG6511220.1"/>
    <property type="molecule type" value="Genomic_DNA"/>
</dbReference>
<reference evidence="1 2" key="1">
    <citation type="submission" date="2020-08" db="EMBL/GenBank/DDBJ databases">
        <title>Plant Genome Project.</title>
        <authorList>
            <person name="Zhang R.-G."/>
        </authorList>
    </citation>
    <scope>NUCLEOTIDE SEQUENCE [LARGE SCALE GENOMIC DNA]</scope>
    <source>
        <tissue evidence="1">Rhizome</tissue>
    </source>
</reference>
<proteinExistence type="predicted"/>
<evidence type="ECO:0000313" key="2">
    <source>
        <dbReference type="Proteomes" id="UP000734854"/>
    </source>
</evidence>
<dbReference type="InterPro" id="IPR023213">
    <property type="entry name" value="CAT-like_dom_sf"/>
</dbReference>
<sequence length="90" mass="9782">MASSSLTFTVHWREVVLVAPAETTPHNFKRLSDVDDQDGLRFHVPVIQFYHDHPSMAGQDPCMVIQEALAGLSSSTTPSSAGSGRQREGS</sequence>